<name>A0A2T0U0V7_9SPHI</name>
<evidence type="ECO:0000313" key="3">
    <source>
        <dbReference type="Proteomes" id="UP000238034"/>
    </source>
</evidence>
<sequence>MKRNKNLVELSKDHHHGLLLGWKIKQGLKLGVSLEEMINYIRHFAAEALFPHFDEEENQLLPFIDAEDPFRTRTLEEHQQLKELIASLSDSSTEETLLDLAAQLEAHIRFEERELFPYMETLLSEEQLEEIGKLITDIHQPYIENYPNEFWKR</sequence>
<keyword evidence="3" id="KW-1185">Reference proteome</keyword>
<gene>
    <name evidence="2" type="ORF">B0I27_107145</name>
</gene>
<evidence type="ECO:0000259" key="1">
    <source>
        <dbReference type="Pfam" id="PF01814"/>
    </source>
</evidence>
<dbReference type="OrthoDB" id="9793254at2"/>
<accession>A0A2T0U0V7</accession>
<feature type="domain" description="Hemerythrin-like" evidence="1">
    <location>
        <begin position="34"/>
        <end position="118"/>
    </location>
</feature>
<dbReference type="Proteomes" id="UP000238034">
    <property type="component" value="Unassembled WGS sequence"/>
</dbReference>
<dbReference type="EMBL" id="PVTH01000007">
    <property type="protein sequence ID" value="PRY51557.1"/>
    <property type="molecule type" value="Genomic_DNA"/>
</dbReference>
<dbReference type="AlphaFoldDB" id="A0A2T0U0V7"/>
<proteinExistence type="predicted"/>
<dbReference type="Gene3D" id="1.20.120.520">
    <property type="entry name" value="nmb1532 protein domain like"/>
    <property type="match status" value="1"/>
</dbReference>
<dbReference type="RefSeq" id="WP_106293911.1">
    <property type="nucleotide sequence ID" value="NZ_PVTH01000007.1"/>
</dbReference>
<reference evidence="2 3" key="1">
    <citation type="submission" date="2018-03" db="EMBL/GenBank/DDBJ databases">
        <title>Genomic Encyclopedia of Type Strains, Phase III (KMG-III): the genomes of soil and plant-associated and newly described type strains.</title>
        <authorList>
            <person name="Whitman W."/>
        </authorList>
    </citation>
    <scope>NUCLEOTIDE SEQUENCE [LARGE SCALE GENOMIC DNA]</scope>
    <source>
        <strain evidence="2 3">CGMCC 1.9313</strain>
    </source>
</reference>
<comment type="caution">
    <text evidence="2">The sequence shown here is derived from an EMBL/GenBank/DDBJ whole genome shotgun (WGS) entry which is preliminary data.</text>
</comment>
<dbReference type="Pfam" id="PF01814">
    <property type="entry name" value="Hemerythrin"/>
    <property type="match status" value="1"/>
</dbReference>
<dbReference type="InterPro" id="IPR012312">
    <property type="entry name" value="Hemerythrin-like"/>
</dbReference>
<evidence type="ECO:0000313" key="2">
    <source>
        <dbReference type="EMBL" id="PRY51557.1"/>
    </source>
</evidence>
<protein>
    <submittedName>
        <fullName evidence="2">Hemerythrin HHE cation binding domain-containing protein</fullName>
    </submittedName>
</protein>
<organism evidence="2 3">
    <name type="scientific">Arcticibacter pallidicorallinus</name>
    <dbReference type="NCBI Taxonomy" id="1259464"/>
    <lineage>
        <taxon>Bacteria</taxon>
        <taxon>Pseudomonadati</taxon>
        <taxon>Bacteroidota</taxon>
        <taxon>Sphingobacteriia</taxon>
        <taxon>Sphingobacteriales</taxon>
        <taxon>Sphingobacteriaceae</taxon>
        <taxon>Arcticibacter</taxon>
    </lineage>
</organism>